<organism evidence="1">
    <name type="scientific">Arundo donax</name>
    <name type="common">Giant reed</name>
    <name type="synonym">Donax arundinaceus</name>
    <dbReference type="NCBI Taxonomy" id="35708"/>
    <lineage>
        <taxon>Eukaryota</taxon>
        <taxon>Viridiplantae</taxon>
        <taxon>Streptophyta</taxon>
        <taxon>Embryophyta</taxon>
        <taxon>Tracheophyta</taxon>
        <taxon>Spermatophyta</taxon>
        <taxon>Magnoliopsida</taxon>
        <taxon>Liliopsida</taxon>
        <taxon>Poales</taxon>
        <taxon>Poaceae</taxon>
        <taxon>PACMAD clade</taxon>
        <taxon>Arundinoideae</taxon>
        <taxon>Arundineae</taxon>
        <taxon>Arundo</taxon>
    </lineage>
</organism>
<sequence length="71" mass="7546">MNTLADILLSSYLNIGDACLCILMSSSCLAHNSTNSSAISLITRMSKSHLRFSVCLQTLSIIGLLSEAIIA</sequence>
<reference evidence="1" key="1">
    <citation type="submission" date="2014-09" db="EMBL/GenBank/DDBJ databases">
        <authorList>
            <person name="Magalhaes I.L.F."/>
            <person name="Oliveira U."/>
            <person name="Santos F.R."/>
            <person name="Vidigal T.H.D.A."/>
            <person name="Brescovit A.D."/>
            <person name="Santos A.J."/>
        </authorList>
    </citation>
    <scope>NUCLEOTIDE SEQUENCE</scope>
    <source>
        <tissue evidence="1">Shoot tissue taken approximately 20 cm above the soil surface</tissue>
    </source>
</reference>
<dbReference type="AlphaFoldDB" id="A0A0A9D326"/>
<name>A0A0A9D326_ARUDO</name>
<reference evidence="1" key="2">
    <citation type="journal article" date="2015" name="Data Brief">
        <title>Shoot transcriptome of the giant reed, Arundo donax.</title>
        <authorList>
            <person name="Barrero R.A."/>
            <person name="Guerrero F.D."/>
            <person name="Moolhuijzen P."/>
            <person name="Goolsby J.A."/>
            <person name="Tidwell J."/>
            <person name="Bellgard S.E."/>
            <person name="Bellgard M.I."/>
        </authorList>
    </citation>
    <scope>NUCLEOTIDE SEQUENCE</scope>
    <source>
        <tissue evidence="1">Shoot tissue taken approximately 20 cm above the soil surface</tissue>
    </source>
</reference>
<proteinExistence type="predicted"/>
<protein>
    <submittedName>
        <fullName evidence="1">Uncharacterized protein</fullName>
    </submittedName>
</protein>
<evidence type="ECO:0000313" key="1">
    <source>
        <dbReference type="EMBL" id="JAD78112.1"/>
    </source>
</evidence>
<accession>A0A0A9D326</accession>
<dbReference type="EMBL" id="GBRH01219783">
    <property type="protein sequence ID" value="JAD78112.1"/>
    <property type="molecule type" value="Transcribed_RNA"/>
</dbReference>